<dbReference type="HOGENOM" id="CLU_712670_0_0_1"/>
<name>V9FR27_PHYNI</name>
<comment type="caution">
    <text evidence="3">The sequence shown here is derived from an EMBL/GenBank/DDBJ whole genome shotgun (WGS) entry which is preliminary data.</text>
</comment>
<evidence type="ECO:0000313" key="4">
    <source>
        <dbReference type="Proteomes" id="UP000018721"/>
    </source>
</evidence>
<dbReference type="Proteomes" id="UP000018721">
    <property type="component" value="Unassembled WGS sequence"/>
</dbReference>
<feature type="compositionally biased region" description="Acidic residues" evidence="1">
    <location>
        <begin position="27"/>
        <end position="37"/>
    </location>
</feature>
<feature type="region of interest" description="Disordered" evidence="1">
    <location>
        <begin position="14"/>
        <end position="130"/>
    </location>
</feature>
<proteinExistence type="predicted"/>
<sequence>MSDGVSVLEILITDSLDDLFKPSSSSAEDDHDEDFEPGSDSIPTGPQTPARMTIKRRKHRPRRAKRPEKRRRRGSMVGSDGPGGKESEGSVADTLSLPSTDDEPGHTEEVDEVDFMDPTTDRTPRIRRTESYPDRVAMETSRVGMVNKISPTRELIVSSWREFSSTLEKYCSDYYLLFRARATRTVKKHNTLSDLQISTKIKYSYKVFRCTHGCSQKSRSKGQRNTPSRYTGCKARFTVTARNLADEEGRDEWKIVLRNWSWTHNHRTNATNCTSYFGAGSIPEKSLVFDQVGVLANTNTESNQIQQFLSGALDCHVTPQQARNIFRKVLKSTPADKQLSRMLDTLATFADHHVLVIRDQNDVTSGVVIQTAIQRLAFERWGESLCMD</sequence>
<accession>V9FR27</accession>
<dbReference type="OrthoDB" id="127133at2759"/>
<protein>
    <recommendedName>
        <fullName evidence="2">ZSWIM3 N-terminal domain-containing protein</fullName>
    </recommendedName>
</protein>
<gene>
    <name evidence="3" type="ORF">F443_03760</name>
</gene>
<dbReference type="Pfam" id="PF21599">
    <property type="entry name" value="ZSWIM3_N"/>
    <property type="match status" value="1"/>
</dbReference>
<dbReference type="PANTHER" id="PTHR31569">
    <property type="entry name" value="SWIM-TYPE DOMAIN-CONTAINING PROTEIN"/>
    <property type="match status" value="1"/>
</dbReference>
<keyword evidence="4" id="KW-1185">Reference proteome</keyword>
<dbReference type="PANTHER" id="PTHR31569:SF4">
    <property type="entry name" value="SWIM-TYPE DOMAIN-CONTAINING PROTEIN"/>
    <property type="match status" value="1"/>
</dbReference>
<organism evidence="3 4">
    <name type="scientific">Phytophthora nicotianae P1569</name>
    <dbReference type="NCBI Taxonomy" id="1317065"/>
    <lineage>
        <taxon>Eukaryota</taxon>
        <taxon>Sar</taxon>
        <taxon>Stramenopiles</taxon>
        <taxon>Oomycota</taxon>
        <taxon>Peronosporomycetes</taxon>
        <taxon>Peronosporales</taxon>
        <taxon>Peronosporaceae</taxon>
        <taxon>Phytophthora</taxon>
    </lineage>
</organism>
<dbReference type="InterPro" id="IPR048325">
    <property type="entry name" value="ZSWIM3_N"/>
</dbReference>
<feature type="domain" description="ZSWIM3 N-terminal" evidence="2">
    <location>
        <begin position="158"/>
        <end position="244"/>
    </location>
</feature>
<dbReference type="EMBL" id="ANIZ01000696">
    <property type="protein sequence ID" value="ETI53253.1"/>
    <property type="molecule type" value="Genomic_DNA"/>
</dbReference>
<evidence type="ECO:0000259" key="2">
    <source>
        <dbReference type="Pfam" id="PF21599"/>
    </source>
</evidence>
<dbReference type="InterPro" id="IPR052579">
    <property type="entry name" value="Zinc_finger_SWIM"/>
</dbReference>
<reference evidence="3 4" key="1">
    <citation type="submission" date="2013-11" db="EMBL/GenBank/DDBJ databases">
        <title>The Genome Sequence of Phytophthora parasitica P1569.</title>
        <authorList>
            <consortium name="The Broad Institute Genomics Platform"/>
            <person name="Russ C."/>
            <person name="Tyler B."/>
            <person name="Panabieres F."/>
            <person name="Shan W."/>
            <person name="Tripathy S."/>
            <person name="Grunwald N."/>
            <person name="Machado M."/>
            <person name="Johnson C.S."/>
            <person name="Arredondo F."/>
            <person name="Hong C."/>
            <person name="Coffey M."/>
            <person name="Young S.K."/>
            <person name="Zeng Q."/>
            <person name="Gargeya S."/>
            <person name="Fitzgerald M."/>
            <person name="Abouelleil A."/>
            <person name="Alvarado L."/>
            <person name="Chapman S.B."/>
            <person name="Gainer-Dewar J."/>
            <person name="Goldberg J."/>
            <person name="Griggs A."/>
            <person name="Gujja S."/>
            <person name="Hansen M."/>
            <person name="Howarth C."/>
            <person name="Imamovic A."/>
            <person name="Ireland A."/>
            <person name="Larimer J."/>
            <person name="McCowan C."/>
            <person name="Murphy C."/>
            <person name="Pearson M."/>
            <person name="Poon T.W."/>
            <person name="Priest M."/>
            <person name="Roberts A."/>
            <person name="Saif S."/>
            <person name="Shea T."/>
            <person name="Sykes S."/>
            <person name="Wortman J."/>
            <person name="Nusbaum C."/>
            <person name="Birren B."/>
        </authorList>
    </citation>
    <scope>NUCLEOTIDE SEQUENCE [LARGE SCALE GENOMIC DNA]</scope>
    <source>
        <strain evidence="3 4">P1569</strain>
    </source>
</reference>
<dbReference type="AlphaFoldDB" id="V9FR27"/>
<evidence type="ECO:0000256" key="1">
    <source>
        <dbReference type="SAM" id="MobiDB-lite"/>
    </source>
</evidence>
<feature type="compositionally biased region" description="Basic residues" evidence="1">
    <location>
        <begin position="53"/>
        <end position="74"/>
    </location>
</feature>
<feature type="compositionally biased region" description="Basic and acidic residues" evidence="1">
    <location>
        <begin position="119"/>
        <end position="130"/>
    </location>
</feature>
<dbReference type="eggNOG" id="ENOG502RGH9">
    <property type="taxonomic scope" value="Eukaryota"/>
</dbReference>
<evidence type="ECO:0000313" key="3">
    <source>
        <dbReference type="EMBL" id="ETI53253.1"/>
    </source>
</evidence>